<dbReference type="EMBL" id="NMUH01000627">
    <property type="protein sequence ID" value="MQL82364.1"/>
    <property type="molecule type" value="Genomic_DNA"/>
</dbReference>
<dbReference type="GO" id="GO:0043531">
    <property type="term" value="F:ADP binding"/>
    <property type="evidence" value="ECO:0007669"/>
    <property type="project" value="InterPro"/>
</dbReference>
<dbReference type="GO" id="GO:0005524">
    <property type="term" value="F:ATP binding"/>
    <property type="evidence" value="ECO:0007669"/>
    <property type="project" value="UniProtKB-KW"/>
</dbReference>
<dbReference type="InterPro" id="IPR036388">
    <property type="entry name" value="WH-like_DNA-bd_sf"/>
</dbReference>
<evidence type="ECO:0000313" key="8">
    <source>
        <dbReference type="Proteomes" id="UP000652761"/>
    </source>
</evidence>
<evidence type="ECO:0000256" key="4">
    <source>
        <dbReference type="ARBA" id="ARBA00022840"/>
    </source>
</evidence>
<proteinExistence type="inferred from homology"/>
<dbReference type="InterPro" id="IPR042197">
    <property type="entry name" value="Apaf_helical"/>
</dbReference>
<keyword evidence="3" id="KW-0611">Plant defense</keyword>
<dbReference type="OrthoDB" id="2021138at2759"/>
<keyword evidence="2" id="KW-0677">Repeat</keyword>
<dbReference type="Gene3D" id="1.10.8.430">
    <property type="entry name" value="Helical domain of apoptotic protease-activating factors"/>
    <property type="match status" value="1"/>
</dbReference>
<accession>A0A843UKB8</accession>
<evidence type="ECO:0000256" key="3">
    <source>
        <dbReference type="ARBA" id="ARBA00022821"/>
    </source>
</evidence>
<evidence type="ECO:0000256" key="5">
    <source>
        <dbReference type="SAM" id="SignalP"/>
    </source>
</evidence>
<dbReference type="GO" id="GO:0006952">
    <property type="term" value="P:defense response"/>
    <property type="evidence" value="ECO:0007669"/>
    <property type="project" value="UniProtKB-KW"/>
</dbReference>
<gene>
    <name evidence="7" type="ORF">Taro_014833</name>
</gene>
<dbReference type="PRINTS" id="PR00364">
    <property type="entry name" value="DISEASERSIST"/>
</dbReference>
<evidence type="ECO:0000259" key="6">
    <source>
        <dbReference type="Pfam" id="PF00931"/>
    </source>
</evidence>
<dbReference type="PANTHER" id="PTHR33463:SF204">
    <property type="entry name" value="NB-ARC DOMAIN-CONTAINING PROTEIN"/>
    <property type="match status" value="1"/>
</dbReference>
<comment type="similarity">
    <text evidence="1">Belongs to the disease resistance NB-LRR family.</text>
</comment>
<dbReference type="AlphaFoldDB" id="A0A843UKB8"/>
<dbReference type="Gene3D" id="1.10.10.10">
    <property type="entry name" value="Winged helix-like DNA-binding domain superfamily/Winged helix DNA-binding domain"/>
    <property type="match status" value="1"/>
</dbReference>
<dbReference type="SUPFAM" id="SSF52058">
    <property type="entry name" value="L domain-like"/>
    <property type="match status" value="1"/>
</dbReference>
<keyword evidence="4" id="KW-0547">Nucleotide-binding</keyword>
<evidence type="ECO:0000313" key="7">
    <source>
        <dbReference type="EMBL" id="MQL82364.1"/>
    </source>
</evidence>
<organism evidence="7 8">
    <name type="scientific">Colocasia esculenta</name>
    <name type="common">Wild taro</name>
    <name type="synonym">Arum esculentum</name>
    <dbReference type="NCBI Taxonomy" id="4460"/>
    <lineage>
        <taxon>Eukaryota</taxon>
        <taxon>Viridiplantae</taxon>
        <taxon>Streptophyta</taxon>
        <taxon>Embryophyta</taxon>
        <taxon>Tracheophyta</taxon>
        <taxon>Spermatophyta</taxon>
        <taxon>Magnoliopsida</taxon>
        <taxon>Liliopsida</taxon>
        <taxon>Araceae</taxon>
        <taxon>Aroideae</taxon>
        <taxon>Colocasieae</taxon>
        <taxon>Colocasia</taxon>
    </lineage>
</organism>
<feature type="signal peptide" evidence="5">
    <location>
        <begin position="1"/>
        <end position="19"/>
    </location>
</feature>
<dbReference type="Proteomes" id="UP000652761">
    <property type="component" value="Unassembled WGS sequence"/>
</dbReference>
<name>A0A843UKB8_COLES</name>
<keyword evidence="8" id="KW-1185">Reference proteome</keyword>
<feature type="chain" id="PRO_5032620802" description="NB-ARC domain-containing protein" evidence="5">
    <location>
        <begin position="20"/>
        <end position="779"/>
    </location>
</feature>
<dbReference type="InterPro" id="IPR032675">
    <property type="entry name" value="LRR_dom_sf"/>
</dbReference>
<dbReference type="InterPro" id="IPR027417">
    <property type="entry name" value="P-loop_NTPase"/>
</dbReference>
<dbReference type="FunFam" id="1.10.8.430:FF:000003">
    <property type="entry name" value="Probable disease resistance protein At5g66910"/>
    <property type="match status" value="1"/>
</dbReference>
<dbReference type="SUPFAM" id="SSF52540">
    <property type="entry name" value="P-loop containing nucleoside triphosphate hydrolases"/>
    <property type="match status" value="1"/>
</dbReference>
<sequence>MAGVTCFTVLACVWEPVQSALLSFLRSAVADLLSSLRQWVVTEARNRVFFWGNQVEQVPISSAYLVGMDEIRGYLQEIGGYLKDDGDDHVGDDQQQIFRDGSPRIPAGEQAKEVFTALSKRRFLLCLDDVWEKLDLKHVGIPQPSAENKSKIILTTRSKEVCRSMGATDKLVMVKALDEAESWKLFRKNVGAEVDLDSVHINPHARAVVKRCGGLPLALITVGRAMADACSRGEWQEAEENLRESPHELQGMEEEVLSLVRFSFDRLRDDVAQECLLYCCLFPEDYAIPVAQIIDYWVGEGLLDRAPSSSIIRARHRGEGVISKLKSACLLEKAERPGQLDEDNTFLVSAGVGKNFLLPAPERWRDAKRISLMCNEFKGLPRSLYVIGRGIFERMPALRVVDLSFTTIDGLPEEISFLSELRYLSLEDTYIKSLPKGLSKLEKLSQLNLDHTIHLEHVPQEVIPALTRLRVLGLFQSRYNILLPNEPSSSLYDHVSYDAASPPVSTSANMENNESCWDKLEELRITVVNPSSLDALLSFDRLRQCNMALQILPKKHSGMTAEHLSTAFRQLEKLQSLDVRDWSSCDLAIKFDSRSTWGSSSLEELRLDSIQEIVIPVGSCSFLSSLRKLDIISCHGIRDLSWVGQLPLLANMYVFGCRNIEELLPAVAGLESGGGDQKPPDHDGSPLPTLKKLHLADLPMLRSISRQPMLLPSLQCLSVAHCPMLRELSLGPASAKGVRAIRGEAEWWEGVEWHKDEKGHSVRDRFLPYFRSWHSIVQE</sequence>
<dbReference type="Pfam" id="PF00931">
    <property type="entry name" value="NB-ARC"/>
    <property type="match status" value="1"/>
</dbReference>
<evidence type="ECO:0000256" key="1">
    <source>
        <dbReference type="ARBA" id="ARBA00008894"/>
    </source>
</evidence>
<dbReference type="InterPro" id="IPR002182">
    <property type="entry name" value="NB-ARC"/>
</dbReference>
<dbReference type="Gene3D" id="3.80.10.10">
    <property type="entry name" value="Ribonuclease Inhibitor"/>
    <property type="match status" value="2"/>
</dbReference>
<protein>
    <recommendedName>
        <fullName evidence="6">NB-ARC domain-containing protein</fullName>
    </recommendedName>
</protein>
<dbReference type="PANTHER" id="PTHR33463">
    <property type="entry name" value="NB-ARC DOMAIN-CONTAINING PROTEIN-RELATED"/>
    <property type="match status" value="1"/>
</dbReference>
<evidence type="ECO:0000256" key="2">
    <source>
        <dbReference type="ARBA" id="ARBA00022737"/>
    </source>
</evidence>
<dbReference type="Gene3D" id="3.40.50.300">
    <property type="entry name" value="P-loop containing nucleotide triphosphate hydrolases"/>
    <property type="match status" value="1"/>
</dbReference>
<reference evidence="7" key="1">
    <citation type="submission" date="2017-07" db="EMBL/GenBank/DDBJ databases">
        <title>Taro Niue Genome Assembly and Annotation.</title>
        <authorList>
            <person name="Atibalentja N."/>
            <person name="Keating K."/>
            <person name="Fields C.J."/>
        </authorList>
    </citation>
    <scope>NUCLEOTIDE SEQUENCE</scope>
    <source>
        <strain evidence="7">Niue_2</strain>
        <tissue evidence="7">Leaf</tissue>
    </source>
</reference>
<dbReference type="InterPro" id="IPR050905">
    <property type="entry name" value="Plant_NBS-LRR"/>
</dbReference>
<keyword evidence="4" id="KW-0067">ATP-binding</keyword>
<comment type="caution">
    <text evidence="7">The sequence shown here is derived from an EMBL/GenBank/DDBJ whole genome shotgun (WGS) entry which is preliminary data.</text>
</comment>
<keyword evidence="5" id="KW-0732">Signal</keyword>
<feature type="domain" description="NB-ARC" evidence="6">
    <location>
        <begin position="102"/>
        <end position="192"/>
    </location>
</feature>